<sequence length="401" mass="45632">MERGNSCLPVYRIVYALFLFNALLPAKSGFSQEMMDLIRIKKHLQSRRVSSYDRSGDNHDNIQQIKPGEKRTLFQVTGAGIIDHIWVTMGPEPGVLSRNDVILRMYWDGNDYPSVESPIGPFFGQGWNESYLFTSAPLAATPANGMGLVSYFAMPFSKGARIEIENQADKTINTFYFYIDYIKMKKLPAHAGRFHAWYNRQLMTSADSVENEHWMFGPNRPNKTGAGNYIIADIKGRGHFAGVNYYVQSPTPYWYGEGDDMLFIDNDTLPAMNGTGTEDYFNTSWGAPQKPYATPYFGYARVNEDMGFLGRTHIYRFNIADPVYFNKALKFTIEHGSNNVLTLDLASVAYWYQDKAMRVPAIPGAAARRPMPLIGPVDIQRWRNEWRKNKGNDPGLWGDEH</sequence>
<dbReference type="Proteomes" id="UP000077667">
    <property type="component" value="Chromosome"/>
</dbReference>
<name>A0A1A9I8M5_9BACT</name>
<dbReference type="Gene3D" id="2.60.120.1390">
    <property type="match status" value="1"/>
</dbReference>
<evidence type="ECO:0000313" key="1">
    <source>
        <dbReference type="EMBL" id="ANH83923.1"/>
    </source>
</evidence>
<evidence type="ECO:0008006" key="3">
    <source>
        <dbReference type="Google" id="ProtNLM"/>
    </source>
</evidence>
<dbReference type="EMBL" id="CP015772">
    <property type="protein sequence ID" value="ANH83923.1"/>
    <property type="molecule type" value="Genomic_DNA"/>
</dbReference>
<dbReference type="InterPro" id="IPR021345">
    <property type="entry name" value="DUF2961"/>
</dbReference>
<protein>
    <recommendedName>
        <fullName evidence="3">DUF2961 domain-containing protein</fullName>
    </recommendedName>
</protein>
<dbReference type="STRING" id="1176587.A8C56_13480"/>
<accession>A0A1A9I8M5</accession>
<proteinExistence type="predicted"/>
<keyword evidence="2" id="KW-1185">Reference proteome</keyword>
<gene>
    <name evidence="1" type="ORF">A8C56_13480</name>
</gene>
<reference evidence="1 2" key="1">
    <citation type="submission" date="2016-05" db="EMBL/GenBank/DDBJ databases">
        <title>Niabella ginsenosidivorans BS26 whole genome sequencing.</title>
        <authorList>
            <person name="Im W.T."/>
            <person name="Siddiqi M.Z."/>
        </authorList>
    </citation>
    <scope>NUCLEOTIDE SEQUENCE [LARGE SCALE GENOMIC DNA]</scope>
    <source>
        <strain evidence="1 2">BS26</strain>
    </source>
</reference>
<dbReference type="RefSeq" id="WP_067762012.1">
    <property type="nucleotide sequence ID" value="NZ_CP015772.1"/>
</dbReference>
<dbReference type="KEGG" id="nia:A8C56_13480"/>
<dbReference type="OrthoDB" id="2518538at2"/>
<dbReference type="AlphaFoldDB" id="A0A1A9I8M5"/>
<dbReference type="Pfam" id="PF11175">
    <property type="entry name" value="DUF2961"/>
    <property type="match status" value="1"/>
</dbReference>
<organism evidence="1 2">
    <name type="scientific">Niabella ginsenosidivorans</name>
    <dbReference type="NCBI Taxonomy" id="1176587"/>
    <lineage>
        <taxon>Bacteria</taxon>
        <taxon>Pseudomonadati</taxon>
        <taxon>Bacteroidota</taxon>
        <taxon>Chitinophagia</taxon>
        <taxon>Chitinophagales</taxon>
        <taxon>Chitinophagaceae</taxon>
        <taxon>Niabella</taxon>
    </lineage>
</organism>
<evidence type="ECO:0000313" key="2">
    <source>
        <dbReference type="Proteomes" id="UP000077667"/>
    </source>
</evidence>